<evidence type="ECO:0000313" key="4">
    <source>
        <dbReference type="Proteomes" id="UP000277293"/>
    </source>
</evidence>
<dbReference type="Pfam" id="PF25888">
    <property type="entry name" value="WHD_DnaB"/>
    <property type="match status" value="1"/>
</dbReference>
<evidence type="ECO:0000256" key="1">
    <source>
        <dbReference type="SAM" id="MobiDB-lite"/>
    </source>
</evidence>
<feature type="domain" description="Replicative helicase loading/DNA remodeling protein DnaB N-terminal winged helix" evidence="2">
    <location>
        <begin position="1"/>
        <end position="222"/>
    </location>
</feature>
<dbReference type="GO" id="GO:0004386">
    <property type="term" value="F:helicase activity"/>
    <property type="evidence" value="ECO:0007669"/>
    <property type="project" value="UniProtKB-KW"/>
</dbReference>
<dbReference type="Proteomes" id="UP000277293">
    <property type="component" value="Chromosome"/>
</dbReference>
<name>A0ABM6ZA31_9STRE</name>
<sequence>MKPNTSFSFLKNNYLAPTGASFTHLYGPILGVQASQLYTFLLSLYDQGKEKRLIAVVLNHLDLGFAHFLESLDRLIAMNLLEVFETDEGLQFRFLAPLEADQFFANVAYQKLLEKKIGEAAVRDLLPEKPEGEKRKVNFASVFGIDGVSTPQRKVSSFSLEHFKQLMVRDGLRFENEQEDLLVLYAITEEKNWTWYETYLLAKETAVNLVISTKRMRQKLTQEPQEKGKDEFTPQERAIIREAKNKTSRQFLAGIKKARKAVVTQSERQVISDLARLGLLDEVINVILLLTFNKVASANLNEKYALKVGNDFAYEGIKTAEEAVLKIRQRQDSHLQKAKEKVAKSGSATGKTNVPKWSQPNYTNQTSQEEQANLEQQKRALLEKLNQGGE</sequence>
<accession>A0ABM6ZA31</accession>
<keyword evidence="3" id="KW-0347">Helicase</keyword>
<gene>
    <name evidence="3" type="ORF">D7D50_05540</name>
</gene>
<keyword evidence="4" id="KW-1185">Reference proteome</keyword>
<feature type="compositionally biased region" description="Polar residues" evidence="1">
    <location>
        <begin position="346"/>
        <end position="373"/>
    </location>
</feature>
<organism evidence="3 4">
    <name type="scientific">Streptococcus koreensis</name>
    <dbReference type="NCBI Taxonomy" id="2382163"/>
    <lineage>
        <taxon>Bacteria</taxon>
        <taxon>Bacillati</taxon>
        <taxon>Bacillota</taxon>
        <taxon>Bacilli</taxon>
        <taxon>Lactobacillales</taxon>
        <taxon>Streptococcaceae</taxon>
        <taxon>Streptococcus</taxon>
    </lineage>
</organism>
<evidence type="ECO:0000313" key="3">
    <source>
        <dbReference type="EMBL" id="AYF94087.1"/>
    </source>
</evidence>
<proteinExistence type="predicted"/>
<dbReference type="RefSeq" id="WP_023024135.1">
    <property type="nucleotide sequence ID" value="NZ_CP032620.1"/>
</dbReference>
<dbReference type="EMBL" id="CP032620">
    <property type="protein sequence ID" value="AYF94087.1"/>
    <property type="molecule type" value="Genomic_DNA"/>
</dbReference>
<evidence type="ECO:0000259" key="2">
    <source>
        <dbReference type="Pfam" id="PF25888"/>
    </source>
</evidence>
<keyword evidence="3" id="KW-0378">Hydrolase</keyword>
<feature type="region of interest" description="Disordered" evidence="1">
    <location>
        <begin position="337"/>
        <end position="373"/>
    </location>
</feature>
<dbReference type="InterPro" id="IPR058660">
    <property type="entry name" value="WHD_DnaB"/>
</dbReference>
<keyword evidence="3" id="KW-0547">Nucleotide-binding</keyword>
<protein>
    <submittedName>
        <fullName evidence="3">DNA helicase</fullName>
    </submittedName>
</protein>
<reference evidence="4" key="1">
    <citation type="submission" date="2018-09" db="EMBL/GenBank/DDBJ databases">
        <title>Complete genome sequence of Streptococcus sp. KCOM 2890 (=JS71).</title>
        <authorList>
            <person name="Kook J.-K."/>
            <person name="Park S.-N."/>
            <person name="Lim Y.K."/>
        </authorList>
    </citation>
    <scope>NUCLEOTIDE SEQUENCE [LARGE SCALE GENOMIC DNA]</scope>
    <source>
        <strain evidence="4">JS71</strain>
    </source>
</reference>
<keyword evidence="3" id="KW-0067">ATP-binding</keyword>